<evidence type="ECO:0000259" key="1">
    <source>
        <dbReference type="PROSITE" id="PS50097"/>
    </source>
</evidence>
<dbReference type="AlphaFoldDB" id="A0A165HTR8"/>
<dbReference type="OrthoDB" id="3036049at2759"/>
<evidence type="ECO:0000313" key="2">
    <source>
        <dbReference type="EMBL" id="KZV92451.1"/>
    </source>
</evidence>
<name>A0A165HTR8_EXIGL</name>
<evidence type="ECO:0000313" key="3">
    <source>
        <dbReference type="Proteomes" id="UP000077266"/>
    </source>
</evidence>
<dbReference type="SUPFAM" id="SSF54695">
    <property type="entry name" value="POZ domain"/>
    <property type="match status" value="1"/>
</dbReference>
<dbReference type="Gene3D" id="3.30.710.10">
    <property type="entry name" value="Potassium Channel Kv1.1, Chain A"/>
    <property type="match status" value="1"/>
</dbReference>
<organism evidence="2 3">
    <name type="scientific">Exidia glandulosa HHB12029</name>
    <dbReference type="NCBI Taxonomy" id="1314781"/>
    <lineage>
        <taxon>Eukaryota</taxon>
        <taxon>Fungi</taxon>
        <taxon>Dikarya</taxon>
        <taxon>Basidiomycota</taxon>
        <taxon>Agaricomycotina</taxon>
        <taxon>Agaricomycetes</taxon>
        <taxon>Auriculariales</taxon>
        <taxon>Exidiaceae</taxon>
        <taxon>Exidia</taxon>
    </lineage>
</organism>
<dbReference type="InterPro" id="IPR011333">
    <property type="entry name" value="SKP1/BTB/POZ_sf"/>
</dbReference>
<dbReference type="STRING" id="1314781.A0A165HTR8"/>
<protein>
    <recommendedName>
        <fullName evidence="1">BTB domain-containing protein</fullName>
    </recommendedName>
</protein>
<dbReference type="Proteomes" id="UP000077266">
    <property type="component" value="Unassembled WGS sequence"/>
</dbReference>
<dbReference type="InterPro" id="IPR000210">
    <property type="entry name" value="BTB/POZ_dom"/>
</dbReference>
<accession>A0A165HTR8</accession>
<reference evidence="2 3" key="1">
    <citation type="journal article" date="2016" name="Mol. Biol. Evol.">
        <title>Comparative Genomics of Early-Diverging Mushroom-Forming Fungi Provides Insights into the Origins of Lignocellulose Decay Capabilities.</title>
        <authorList>
            <person name="Nagy L.G."/>
            <person name="Riley R."/>
            <person name="Tritt A."/>
            <person name="Adam C."/>
            <person name="Daum C."/>
            <person name="Floudas D."/>
            <person name="Sun H."/>
            <person name="Yadav J.S."/>
            <person name="Pangilinan J."/>
            <person name="Larsson K.H."/>
            <person name="Matsuura K."/>
            <person name="Barry K."/>
            <person name="Labutti K."/>
            <person name="Kuo R."/>
            <person name="Ohm R.A."/>
            <person name="Bhattacharya S.S."/>
            <person name="Shirouzu T."/>
            <person name="Yoshinaga Y."/>
            <person name="Martin F.M."/>
            <person name="Grigoriev I.V."/>
            <person name="Hibbett D.S."/>
        </authorList>
    </citation>
    <scope>NUCLEOTIDE SEQUENCE [LARGE SCALE GENOMIC DNA]</scope>
    <source>
        <strain evidence="2 3">HHB12029</strain>
    </source>
</reference>
<dbReference type="EMBL" id="KV426008">
    <property type="protein sequence ID" value="KZV92451.1"/>
    <property type="molecule type" value="Genomic_DNA"/>
</dbReference>
<gene>
    <name evidence="2" type="ORF">EXIGLDRAFT_768999</name>
</gene>
<dbReference type="SMART" id="SM00225">
    <property type="entry name" value="BTB"/>
    <property type="match status" value="1"/>
</dbReference>
<dbReference type="PROSITE" id="PS50097">
    <property type="entry name" value="BTB"/>
    <property type="match status" value="1"/>
</dbReference>
<keyword evidence="3" id="KW-1185">Reference proteome</keyword>
<proteinExistence type="predicted"/>
<sequence>MDCSSGCSRSPVKRCDELWFEDGNLVLQAQHTQYRVHRSLMSTRSEFFRDMLTLPCTTEGTEAAPLFLPDVVGKHFTVFMKFVYSQWGEDLKFTTDEWLYVVRVAHRFQFTSALRVAMNKCADLDPDRKLYWSEELGLTEWTVPARRAAVLAFDLDGDSEIGSQAYRALWLKIYRVRETLAYARLSYMQRCIQIRDHRPVQPLCEHVAAALAIVISRTPRKELKSAFDKAIKEGTACKEGWGDDLKFTPDDWMCVVRVAHSLQFTSVLRVAMDMCEDEDADMKLLWAENLGITEWEVPARRAAVLAFDVTPATSPDYWPIWLKISRAREAVARARLAYIQHCIKLRAAGNNAQPVCQQSRSRVSPDGYAVLRFLTRGARLCGNPLARKTLRDSNVGPACVEHGRARASATSS</sequence>
<feature type="domain" description="BTB" evidence="1">
    <location>
        <begin position="21"/>
        <end position="85"/>
    </location>
</feature>
<dbReference type="Pfam" id="PF00651">
    <property type="entry name" value="BTB"/>
    <property type="match status" value="1"/>
</dbReference>
<dbReference type="InParanoid" id="A0A165HTR8"/>
<dbReference type="CDD" id="cd18186">
    <property type="entry name" value="BTB_POZ_ZBTB_KLHL-like"/>
    <property type="match status" value="1"/>
</dbReference>